<gene>
    <name evidence="2" type="ORF">QYF61_002505</name>
</gene>
<dbReference type="AlphaFoldDB" id="A0AAN7PE53"/>
<sequence length="92" mass="10610">MGAGNLEKWEGVGKSKRQGSEHELSTPMCKESGKEGKRPAWLSKDLLVKLKGKKEMHRQWKQGQISWEEYRDLARLCRDGLRKAKGQMELNL</sequence>
<reference evidence="2 3" key="1">
    <citation type="journal article" date="2023" name="J. Hered.">
        <title>Chromosome-level genome of the wood stork (Mycteria americana) provides insight into avian chromosome evolution.</title>
        <authorList>
            <person name="Flamio R. Jr."/>
            <person name="Ramstad K.M."/>
        </authorList>
    </citation>
    <scope>NUCLEOTIDE SEQUENCE [LARGE SCALE GENOMIC DNA]</scope>
    <source>
        <strain evidence="2">JAX WOST 10</strain>
    </source>
</reference>
<keyword evidence="3" id="KW-1185">Reference proteome</keyword>
<dbReference type="EMBL" id="JAUNZN010000001">
    <property type="protein sequence ID" value="KAK4829240.1"/>
    <property type="molecule type" value="Genomic_DNA"/>
</dbReference>
<feature type="region of interest" description="Disordered" evidence="1">
    <location>
        <begin position="1"/>
        <end position="37"/>
    </location>
</feature>
<comment type="caution">
    <text evidence="2">The sequence shown here is derived from an EMBL/GenBank/DDBJ whole genome shotgun (WGS) entry which is preliminary data.</text>
</comment>
<name>A0AAN7PE53_MYCAM</name>
<protein>
    <submittedName>
        <fullName evidence="2">Uncharacterized protein</fullName>
    </submittedName>
</protein>
<proteinExistence type="predicted"/>
<evidence type="ECO:0000256" key="1">
    <source>
        <dbReference type="SAM" id="MobiDB-lite"/>
    </source>
</evidence>
<organism evidence="2 3">
    <name type="scientific">Mycteria americana</name>
    <name type="common">Wood stork</name>
    <dbReference type="NCBI Taxonomy" id="33587"/>
    <lineage>
        <taxon>Eukaryota</taxon>
        <taxon>Metazoa</taxon>
        <taxon>Chordata</taxon>
        <taxon>Craniata</taxon>
        <taxon>Vertebrata</taxon>
        <taxon>Euteleostomi</taxon>
        <taxon>Archelosauria</taxon>
        <taxon>Archosauria</taxon>
        <taxon>Dinosauria</taxon>
        <taxon>Saurischia</taxon>
        <taxon>Theropoda</taxon>
        <taxon>Coelurosauria</taxon>
        <taxon>Aves</taxon>
        <taxon>Neognathae</taxon>
        <taxon>Neoaves</taxon>
        <taxon>Aequornithes</taxon>
        <taxon>Ciconiiformes</taxon>
        <taxon>Ciconiidae</taxon>
        <taxon>Mycteria</taxon>
    </lineage>
</organism>
<evidence type="ECO:0000313" key="2">
    <source>
        <dbReference type="EMBL" id="KAK4829240.1"/>
    </source>
</evidence>
<evidence type="ECO:0000313" key="3">
    <source>
        <dbReference type="Proteomes" id="UP001333110"/>
    </source>
</evidence>
<feature type="compositionally biased region" description="Basic and acidic residues" evidence="1">
    <location>
        <begin position="7"/>
        <end position="24"/>
    </location>
</feature>
<accession>A0AAN7PE53</accession>
<dbReference type="Proteomes" id="UP001333110">
    <property type="component" value="Unassembled WGS sequence"/>
</dbReference>